<dbReference type="Gene3D" id="3.30.700.10">
    <property type="entry name" value="Glycoprotein, Type 4 Pilin"/>
    <property type="match status" value="1"/>
</dbReference>
<evidence type="ECO:0000256" key="4">
    <source>
        <dbReference type="RuleBase" id="RU000389"/>
    </source>
</evidence>
<dbReference type="AlphaFoldDB" id="A0A1I0EX28"/>
<dbReference type="OrthoDB" id="5918848at2"/>
<keyword evidence="4" id="KW-0281">Fimbrium</keyword>
<dbReference type="Pfam" id="PF07963">
    <property type="entry name" value="N_methyl"/>
    <property type="match status" value="1"/>
</dbReference>
<keyword evidence="5" id="KW-1133">Transmembrane helix</keyword>
<dbReference type="PROSITE" id="PS00409">
    <property type="entry name" value="PROKAR_NTER_METHYL"/>
    <property type="match status" value="1"/>
</dbReference>
<organism evidence="6 7">
    <name type="scientific">Marinobacter segnicrescens</name>
    <dbReference type="NCBI Taxonomy" id="430453"/>
    <lineage>
        <taxon>Bacteria</taxon>
        <taxon>Pseudomonadati</taxon>
        <taxon>Pseudomonadota</taxon>
        <taxon>Gammaproteobacteria</taxon>
        <taxon>Pseudomonadales</taxon>
        <taxon>Marinobacteraceae</taxon>
        <taxon>Marinobacter</taxon>
    </lineage>
</organism>
<dbReference type="InterPro" id="IPR001082">
    <property type="entry name" value="Pilin"/>
</dbReference>
<dbReference type="PANTHER" id="PTHR30093">
    <property type="entry name" value="GENERAL SECRETION PATHWAY PROTEIN G"/>
    <property type="match status" value="1"/>
</dbReference>
<evidence type="ECO:0000256" key="3">
    <source>
        <dbReference type="ARBA" id="ARBA00029638"/>
    </source>
</evidence>
<dbReference type="EMBL" id="FOHZ01000011">
    <property type="protein sequence ID" value="SET50183.1"/>
    <property type="molecule type" value="Genomic_DNA"/>
</dbReference>
<dbReference type="PANTHER" id="PTHR30093:SF34">
    <property type="entry name" value="PREPILIN PEPTIDASE-DEPENDENT PROTEIN D"/>
    <property type="match status" value="1"/>
</dbReference>
<evidence type="ECO:0000313" key="7">
    <source>
        <dbReference type="Proteomes" id="UP000198762"/>
    </source>
</evidence>
<dbReference type="STRING" id="430453.SAMN04487962_11129"/>
<keyword evidence="5" id="KW-0812">Transmembrane</keyword>
<reference evidence="7" key="1">
    <citation type="submission" date="2016-10" db="EMBL/GenBank/DDBJ databases">
        <authorList>
            <person name="Varghese N."/>
            <person name="Submissions S."/>
        </authorList>
    </citation>
    <scope>NUCLEOTIDE SEQUENCE [LARGE SCALE GENOMIC DNA]</scope>
    <source>
        <strain evidence="7">CGMCC 1.6489</strain>
    </source>
</reference>
<evidence type="ECO:0000313" key="6">
    <source>
        <dbReference type="EMBL" id="SET50183.1"/>
    </source>
</evidence>
<protein>
    <recommendedName>
        <fullName evidence="3">Pilin</fullName>
    </recommendedName>
</protein>
<dbReference type="GO" id="GO:0043107">
    <property type="term" value="P:type IV pilus-dependent motility"/>
    <property type="evidence" value="ECO:0007669"/>
    <property type="project" value="TreeGrafter"/>
</dbReference>
<name>A0A1I0EX28_9GAMM</name>
<evidence type="ECO:0000256" key="5">
    <source>
        <dbReference type="SAM" id="Phobius"/>
    </source>
</evidence>
<gene>
    <name evidence="6" type="ORF">SAMN04487962_11129</name>
</gene>
<dbReference type="Pfam" id="PF00114">
    <property type="entry name" value="Pilin"/>
    <property type="match status" value="1"/>
</dbReference>
<dbReference type="GO" id="GO:0044096">
    <property type="term" value="C:type IV pilus"/>
    <property type="evidence" value="ECO:0007669"/>
    <property type="project" value="TreeGrafter"/>
</dbReference>
<dbReference type="InterPro" id="IPR012902">
    <property type="entry name" value="N_methyl_site"/>
</dbReference>
<sequence>MVQTNKGFTLIELMIVVAILGILATISIPLYQGYVAKTHVSRAVGELGQYRTAIEDAVGGSKPVTNTAIGYIPSSITTGTSATDIATLNADGSGQLQVTLGGNAHPRVSGVLITFQRSTAGSWECVIDNSANLSGWQDSYLPPGCRL</sequence>
<dbReference type="RefSeq" id="WP_091852303.1">
    <property type="nucleotide sequence ID" value="NZ_FOHZ01000011.1"/>
</dbReference>
<proteinExistence type="inferred from homology"/>
<dbReference type="NCBIfam" id="TIGR02532">
    <property type="entry name" value="IV_pilin_GFxxxE"/>
    <property type="match status" value="1"/>
</dbReference>
<dbReference type="GO" id="GO:0007155">
    <property type="term" value="P:cell adhesion"/>
    <property type="evidence" value="ECO:0007669"/>
    <property type="project" value="InterPro"/>
</dbReference>
<comment type="similarity">
    <text evidence="1 4">Belongs to the N-Me-Phe pilin family.</text>
</comment>
<feature type="transmembrane region" description="Helical" evidence="5">
    <location>
        <begin position="7"/>
        <end position="31"/>
    </location>
</feature>
<dbReference type="Proteomes" id="UP000198762">
    <property type="component" value="Unassembled WGS sequence"/>
</dbReference>
<dbReference type="SUPFAM" id="SSF54523">
    <property type="entry name" value="Pili subunits"/>
    <property type="match status" value="1"/>
</dbReference>
<keyword evidence="5" id="KW-0472">Membrane</keyword>
<keyword evidence="2" id="KW-0488">Methylation</keyword>
<evidence type="ECO:0000256" key="1">
    <source>
        <dbReference type="ARBA" id="ARBA00005233"/>
    </source>
</evidence>
<evidence type="ECO:0000256" key="2">
    <source>
        <dbReference type="ARBA" id="ARBA00022481"/>
    </source>
</evidence>
<dbReference type="InterPro" id="IPR045584">
    <property type="entry name" value="Pilin-like"/>
</dbReference>
<keyword evidence="7" id="KW-1185">Reference proteome</keyword>
<accession>A0A1I0EX28</accession>